<dbReference type="PANTHER" id="PTHR43531:SF11">
    <property type="entry name" value="METHYL-ACCEPTING CHEMOTAXIS PROTEIN 3"/>
    <property type="match status" value="1"/>
</dbReference>
<dbReference type="InterPro" id="IPR003660">
    <property type="entry name" value="HAMP_dom"/>
</dbReference>
<name>A0A0D0J863_AGRTU</name>
<evidence type="ECO:0000256" key="3">
    <source>
        <dbReference type="ARBA" id="ARBA00029447"/>
    </source>
</evidence>
<keyword evidence="5" id="KW-0175">Coiled coil</keyword>
<comment type="similarity">
    <text evidence="3">Belongs to the methyl-accepting chemotaxis (MCP) protein family.</text>
</comment>
<dbReference type="InterPro" id="IPR039379">
    <property type="entry name" value="Protoglobin_sensor_dom"/>
</dbReference>
<dbReference type="Gene3D" id="1.10.287.950">
    <property type="entry name" value="Methyl-accepting chemotaxis protein"/>
    <property type="match status" value="1"/>
</dbReference>
<dbReference type="InterPro" id="IPR004089">
    <property type="entry name" value="MCPsignal_dom"/>
</dbReference>
<dbReference type="PROSITE" id="PS50111">
    <property type="entry name" value="CHEMOTAXIS_TRANSDUC_2"/>
    <property type="match status" value="1"/>
</dbReference>
<evidence type="ECO:0000256" key="4">
    <source>
        <dbReference type="PROSITE-ProRule" id="PRU00284"/>
    </source>
</evidence>
<dbReference type="GO" id="GO:0006935">
    <property type="term" value="P:chemotaxis"/>
    <property type="evidence" value="ECO:0007669"/>
    <property type="project" value="UniProtKB-KW"/>
</dbReference>
<dbReference type="InterPro" id="IPR051310">
    <property type="entry name" value="MCP_chemotaxis"/>
</dbReference>
<evidence type="ECO:0000259" key="6">
    <source>
        <dbReference type="PROSITE" id="PS50111"/>
    </source>
</evidence>
<evidence type="ECO:0000256" key="1">
    <source>
        <dbReference type="ARBA" id="ARBA00004370"/>
    </source>
</evidence>
<reference evidence="8 9" key="1">
    <citation type="submission" date="2014-12" db="EMBL/GenBank/DDBJ databases">
        <title>16Stimator: statistical estimation of ribosomal gene copy numbers from draft genome assemblies.</title>
        <authorList>
            <person name="Perisin M.A."/>
            <person name="Vetter M."/>
            <person name="Gilbert J.A."/>
            <person name="Bergelson J."/>
        </authorList>
    </citation>
    <scope>NUCLEOTIDE SEQUENCE [LARGE SCALE GENOMIC DNA]</scope>
    <source>
        <strain evidence="8 9">MEJ076</strain>
    </source>
</reference>
<dbReference type="GO" id="GO:0004888">
    <property type="term" value="F:transmembrane signaling receptor activity"/>
    <property type="evidence" value="ECO:0007669"/>
    <property type="project" value="InterPro"/>
</dbReference>
<evidence type="ECO:0000313" key="9">
    <source>
        <dbReference type="Proteomes" id="UP000035017"/>
    </source>
</evidence>
<dbReference type="GO" id="GO:0016020">
    <property type="term" value="C:membrane"/>
    <property type="evidence" value="ECO:0007669"/>
    <property type="project" value="UniProtKB-SubCell"/>
</dbReference>
<dbReference type="GO" id="GO:0020037">
    <property type="term" value="F:heme binding"/>
    <property type="evidence" value="ECO:0007669"/>
    <property type="project" value="InterPro"/>
</dbReference>
<evidence type="ECO:0000256" key="2">
    <source>
        <dbReference type="ARBA" id="ARBA00022500"/>
    </source>
</evidence>
<dbReference type="InterPro" id="IPR012292">
    <property type="entry name" value="Globin/Proto"/>
</dbReference>
<gene>
    <name evidence="8" type="ORF">RU07_14880</name>
</gene>
<dbReference type="SUPFAM" id="SSF58104">
    <property type="entry name" value="Methyl-accepting chemotaxis protein (MCP) signaling domain"/>
    <property type="match status" value="1"/>
</dbReference>
<dbReference type="CDD" id="cd11386">
    <property type="entry name" value="MCP_signal"/>
    <property type="match status" value="1"/>
</dbReference>
<dbReference type="Pfam" id="PF00015">
    <property type="entry name" value="MCPsignal"/>
    <property type="match status" value="1"/>
</dbReference>
<dbReference type="SUPFAM" id="SSF46458">
    <property type="entry name" value="Globin-like"/>
    <property type="match status" value="1"/>
</dbReference>
<accession>A0A0D0J863</accession>
<dbReference type="GO" id="GO:0007165">
    <property type="term" value="P:signal transduction"/>
    <property type="evidence" value="ECO:0007669"/>
    <property type="project" value="UniProtKB-KW"/>
</dbReference>
<proteinExistence type="inferred from homology"/>
<dbReference type="PRINTS" id="PR00260">
    <property type="entry name" value="CHEMTRNSDUCR"/>
</dbReference>
<dbReference type="SMART" id="SM00283">
    <property type="entry name" value="MA"/>
    <property type="match status" value="1"/>
</dbReference>
<dbReference type="PANTHER" id="PTHR43531">
    <property type="entry name" value="PROTEIN ICFG"/>
    <property type="match status" value="1"/>
</dbReference>
<evidence type="ECO:0000259" key="7">
    <source>
        <dbReference type="PROSITE" id="PS50885"/>
    </source>
</evidence>
<dbReference type="FunFam" id="1.10.287.950:FF:000001">
    <property type="entry name" value="Methyl-accepting chemotaxis sensory transducer"/>
    <property type="match status" value="1"/>
</dbReference>
<dbReference type="InterPro" id="IPR009050">
    <property type="entry name" value="Globin-like_sf"/>
</dbReference>
<sequence length="498" mass="54125">MNRQQDGLQLAERLEFLGLGSEEKRDLAALKPAISASLDASLNTFYKKAKAVPATAKFFDSDAHIQHAKAMQIKHWETIASGVYDSQYTEAVTAIGRTHARLGLEPRWYIGGYALILEGIITSVVESQFQSFMVKNKGKKVARDISIAVKAALLDIDYSVSVYLDALAEERTKIEFEQQRMKQEQEQVLSLLNSALNLVAQGDMTPRLDSVLPEEFDALKNNFNSALSKLSGAFSEIIEESHKISENTRELTASTDDMARRTEQQAASLEQTAAALDQITNISKQSAQRTELAKEIVTSSAEEAVRSRHIVTEAVEAMSAIEQSSQKIAQIVGVIDEIAFQTNLLALNAGVEAARAGEAGKGFAVVAQEVRELALRSANAAKEIRTLIDRSSQDVSNGVSLVNRTGEALNSIGGKVDHIQEHIGAITLAVQEQAVGIHQINSAISSMDQLTQQNAAMVEETNAATHGLNDVSNNLAALISRFNVKAAVRHQQPTYRAA</sequence>
<dbReference type="Gene3D" id="1.10.490.10">
    <property type="entry name" value="Globins"/>
    <property type="match status" value="1"/>
</dbReference>
<protein>
    <submittedName>
        <fullName evidence="8">Chemotaxis protein</fullName>
    </submittedName>
</protein>
<keyword evidence="2" id="KW-0145">Chemotaxis</keyword>
<comment type="subcellular location">
    <subcellularLocation>
        <location evidence="1">Membrane</location>
    </subcellularLocation>
</comment>
<evidence type="ECO:0000256" key="5">
    <source>
        <dbReference type="SAM" id="Coils"/>
    </source>
</evidence>
<dbReference type="OrthoDB" id="266313at2"/>
<dbReference type="InterPro" id="IPR004090">
    <property type="entry name" value="Chemotax_Me-accpt_rcpt"/>
</dbReference>
<dbReference type="PROSITE" id="PS50885">
    <property type="entry name" value="HAMP"/>
    <property type="match status" value="1"/>
</dbReference>
<dbReference type="CDD" id="cd01068">
    <property type="entry name" value="globin_sensor"/>
    <property type="match status" value="1"/>
</dbReference>
<feature type="coiled-coil region" evidence="5">
    <location>
        <begin position="164"/>
        <end position="194"/>
    </location>
</feature>
<feature type="domain" description="Methyl-accepting transducer" evidence="6">
    <location>
        <begin position="240"/>
        <end position="469"/>
    </location>
</feature>
<dbReference type="Pfam" id="PF11563">
    <property type="entry name" value="Protoglobin"/>
    <property type="match status" value="1"/>
</dbReference>
<evidence type="ECO:0000313" key="8">
    <source>
        <dbReference type="EMBL" id="KIQ02005.1"/>
    </source>
</evidence>
<dbReference type="EMBL" id="JXQV01000012">
    <property type="protein sequence ID" value="KIQ02005.1"/>
    <property type="molecule type" value="Genomic_DNA"/>
</dbReference>
<organism evidence="8 9">
    <name type="scientific">Agrobacterium tumefaciens</name>
    <dbReference type="NCBI Taxonomy" id="358"/>
    <lineage>
        <taxon>Bacteria</taxon>
        <taxon>Pseudomonadati</taxon>
        <taxon>Pseudomonadota</taxon>
        <taxon>Alphaproteobacteria</taxon>
        <taxon>Hyphomicrobiales</taxon>
        <taxon>Rhizobiaceae</taxon>
        <taxon>Rhizobium/Agrobacterium group</taxon>
        <taxon>Agrobacterium</taxon>
        <taxon>Agrobacterium tumefaciens complex</taxon>
    </lineage>
</organism>
<dbReference type="Proteomes" id="UP000035017">
    <property type="component" value="Unassembled WGS sequence"/>
</dbReference>
<keyword evidence="4" id="KW-0807">Transducer</keyword>
<comment type="caution">
    <text evidence="8">The sequence shown here is derived from an EMBL/GenBank/DDBJ whole genome shotgun (WGS) entry which is preliminary data.</text>
</comment>
<feature type="domain" description="HAMP" evidence="7">
    <location>
        <begin position="183"/>
        <end position="235"/>
    </location>
</feature>
<dbReference type="InterPro" id="IPR044398">
    <property type="entry name" value="Globin-sensor_dom"/>
</dbReference>
<dbReference type="GO" id="GO:0019825">
    <property type="term" value="F:oxygen binding"/>
    <property type="evidence" value="ECO:0007669"/>
    <property type="project" value="InterPro"/>
</dbReference>
<dbReference type="AlphaFoldDB" id="A0A0D0J863"/>